<comment type="caution">
    <text evidence="1">The sequence shown here is derived from an EMBL/GenBank/DDBJ whole genome shotgun (WGS) entry which is preliminary data.</text>
</comment>
<dbReference type="Proteomes" id="UP001163046">
    <property type="component" value="Unassembled WGS sequence"/>
</dbReference>
<dbReference type="AlphaFoldDB" id="A0A9W9YSA1"/>
<sequence length="163" mass="18041">MIAAIEVVLYFDIPHKKGLESSPASVKDWTRGSTKKARSRDSFQRVFVPSSDWTQGLETLQVRAHPLLPSRYGTQSSTEAPGCIFNIFSRLFSSVFCEGWSPPTVVMLGVNGKRCRPLLASILAKQLLDTTSYMIIEHLGWGKGFASTVSLGYCIKCFYPPAC</sequence>
<gene>
    <name evidence="1" type="ORF">OS493_005402</name>
</gene>
<organism evidence="1 2">
    <name type="scientific">Desmophyllum pertusum</name>
    <dbReference type="NCBI Taxonomy" id="174260"/>
    <lineage>
        <taxon>Eukaryota</taxon>
        <taxon>Metazoa</taxon>
        <taxon>Cnidaria</taxon>
        <taxon>Anthozoa</taxon>
        <taxon>Hexacorallia</taxon>
        <taxon>Scleractinia</taxon>
        <taxon>Caryophylliina</taxon>
        <taxon>Caryophylliidae</taxon>
        <taxon>Desmophyllum</taxon>
    </lineage>
</organism>
<name>A0A9W9YSA1_9CNID</name>
<protein>
    <submittedName>
        <fullName evidence="1">Uncharacterized protein</fullName>
    </submittedName>
</protein>
<proteinExistence type="predicted"/>
<evidence type="ECO:0000313" key="1">
    <source>
        <dbReference type="EMBL" id="KAJ7365298.1"/>
    </source>
</evidence>
<dbReference type="EMBL" id="MU827303">
    <property type="protein sequence ID" value="KAJ7365298.1"/>
    <property type="molecule type" value="Genomic_DNA"/>
</dbReference>
<evidence type="ECO:0000313" key="2">
    <source>
        <dbReference type="Proteomes" id="UP001163046"/>
    </source>
</evidence>
<reference evidence="1" key="1">
    <citation type="submission" date="2023-01" db="EMBL/GenBank/DDBJ databases">
        <title>Genome assembly of the deep-sea coral Lophelia pertusa.</title>
        <authorList>
            <person name="Herrera S."/>
            <person name="Cordes E."/>
        </authorList>
    </citation>
    <scope>NUCLEOTIDE SEQUENCE</scope>
    <source>
        <strain evidence="1">USNM1676648</strain>
        <tissue evidence="1">Polyp</tissue>
    </source>
</reference>
<keyword evidence="2" id="KW-1185">Reference proteome</keyword>
<accession>A0A9W9YSA1</accession>